<feature type="repeat" description="TPR" evidence="3">
    <location>
        <begin position="218"/>
        <end position="251"/>
    </location>
</feature>
<dbReference type="PROSITE" id="PS50005">
    <property type="entry name" value="TPR"/>
    <property type="match status" value="1"/>
</dbReference>
<evidence type="ECO:0000313" key="6">
    <source>
        <dbReference type="Proteomes" id="UP001642487"/>
    </source>
</evidence>
<dbReference type="SUPFAM" id="SSF48452">
    <property type="entry name" value="TPR-like"/>
    <property type="match status" value="1"/>
</dbReference>
<evidence type="ECO:0000256" key="3">
    <source>
        <dbReference type="PROSITE-ProRule" id="PRU00339"/>
    </source>
</evidence>
<dbReference type="InterPro" id="IPR002885">
    <property type="entry name" value="PPR_rpt"/>
</dbReference>
<evidence type="ECO:0008006" key="7">
    <source>
        <dbReference type="Google" id="ProtNLM"/>
    </source>
</evidence>
<sequence length="290" mass="33168">MGFDRTPISYNNMMNLYYQIGEFEKLDPLLQETKEKGVSFDPFTYCIQLSAYAAASDITGVDKIVEQMESDTNIVLDWNCYAIAANSCLKAGLIDKFVSMLRKSEGLLATAKRKGYAFDFLLKLYAKSGNKDEVHRVWNLYKKEKVNNKGFISMIRSLLILDDIEGAECIFKEWETWKLVYDLRIPNMLVEAYCREGLMEKAEDFINETLTVRGKFSVESWCYLANRYLQKDQLPQAVDALKKAASLCPPELNHLKEILATFLDGKQEVKEAEKVVNLLRSDANSLSFCS</sequence>
<dbReference type="InterPro" id="IPR011990">
    <property type="entry name" value="TPR-like_helical_dom_sf"/>
</dbReference>
<dbReference type="Gene3D" id="1.25.40.10">
    <property type="entry name" value="Tetratricopeptide repeat domain"/>
    <property type="match status" value="2"/>
</dbReference>
<dbReference type="InterPro" id="IPR019734">
    <property type="entry name" value="TPR_rpt"/>
</dbReference>
<keyword evidence="6" id="KW-1185">Reference proteome</keyword>
<organism evidence="5 6">
    <name type="scientific">Citrullus colocynthis</name>
    <name type="common">colocynth</name>
    <dbReference type="NCBI Taxonomy" id="252529"/>
    <lineage>
        <taxon>Eukaryota</taxon>
        <taxon>Viridiplantae</taxon>
        <taxon>Streptophyta</taxon>
        <taxon>Embryophyta</taxon>
        <taxon>Tracheophyta</taxon>
        <taxon>Spermatophyta</taxon>
        <taxon>Magnoliopsida</taxon>
        <taxon>eudicotyledons</taxon>
        <taxon>Gunneridae</taxon>
        <taxon>Pentapetalae</taxon>
        <taxon>rosids</taxon>
        <taxon>fabids</taxon>
        <taxon>Cucurbitales</taxon>
        <taxon>Cucurbitaceae</taxon>
        <taxon>Benincaseae</taxon>
        <taxon>Citrullus</taxon>
    </lineage>
</organism>
<keyword evidence="2" id="KW-0677">Repeat</keyword>
<keyword evidence="3" id="KW-0802">TPR repeat</keyword>
<feature type="repeat" description="PPR" evidence="4">
    <location>
        <begin position="6"/>
        <end position="40"/>
    </location>
</feature>
<dbReference type="EMBL" id="OZ021742">
    <property type="protein sequence ID" value="CAK9327440.1"/>
    <property type="molecule type" value="Genomic_DNA"/>
</dbReference>
<evidence type="ECO:0000256" key="4">
    <source>
        <dbReference type="PROSITE-ProRule" id="PRU00708"/>
    </source>
</evidence>
<dbReference type="PROSITE" id="PS51375">
    <property type="entry name" value="PPR"/>
    <property type="match status" value="1"/>
</dbReference>
<dbReference type="Proteomes" id="UP001642487">
    <property type="component" value="Chromosome 8"/>
</dbReference>
<name>A0ABP0Z982_9ROSI</name>
<comment type="similarity">
    <text evidence="1">Belongs to the PPR family. P subfamily.</text>
</comment>
<protein>
    <recommendedName>
        <fullName evidence="7">Pentatricopeptide repeat-containing protein</fullName>
    </recommendedName>
</protein>
<evidence type="ECO:0000256" key="2">
    <source>
        <dbReference type="ARBA" id="ARBA00022737"/>
    </source>
</evidence>
<proteinExistence type="inferred from homology"/>
<accession>A0ABP0Z982</accession>
<dbReference type="PANTHER" id="PTHR45717:SF57">
    <property type="entry name" value="PENTACOTRIPEPTIDE-REPEAT REGION OF PRORP DOMAIN-CONTAINING PROTEIN"/>
    <property type="match status" value="1"/>
</dbReference>
<reference evidence="5 6" key="1">
    <citation type="submission" date="2024-03" db="EMBL/GenBank/DDBJ databases">
        <authorList>
            <person name="Gkanogiannis A."/>
            <person name="Becerra Lopez-Lavalle L."/>
        </authorList>
    </citation>
    <scope>NUCLEOTIDE SEQUENCE [LARGE SCALE GENOMIC DNA]</scope>
</reference>
<evidence type="ECO:0000256" key="1">
    <source>
        <dbReference type="ARBA" id="ARBA00007626"/>
    </source>
</evidence>
<dbReference type="PANTHER" id="PTHR45717">
    <property type="entry name" value="OS12G0527900 PROTEIN"/>
    <property type="match status" value="1"/>
</dbReference>
<gene>
    <name evidence="5" type="ORF">CITCOLO1_LOCUS19819</name>
</gene>
<evidence type="ECO:0000313" key="5">
    <source>
        <dbReference type="EMBL" id="CAK9327440.1"/>
    </source>
</evidence>
<dbReference type="Pfam" id="PF01535">
    <property type="entry name" value="PPR"/>
    <property type="match status" value="2"/>
</dbReference>